<evidence type="ECO:0000256" key="9">
    <source>
        <dbReference type="ARBA" id="ARBA00022737"/>
    </source>
</evidence>
<dbReference type="Pfam" id="PF13855">
    <property type="entry name" value="LRR_8"/>
    <property type="match status" value="2"/>
</dbReference>
<dbReference type="InterPro" id="IPR001611">
    <property type="entry name" value="Leu-rich_rpt"/>
</dbReference>
<evidence type="ECO:0000256" key="3">
    <source>
        <dbReference type="ARBA" id="ARBA00009811"/>
    </source>
</evidence>
<dbReference type="Ensembl" id="ENSNMLT00000021284.1">
    <property type="protein sequence ID" value="ENSNMLP00000018936.1"/>
    <property type="gene ID" value="ENSNMLG00000011857.1"/>
</dbReference>
<dbReference type="PANTHER" id="PTHR45712">
    <property type="entry name" value="AGAP008170-PA"/>
    <property type="match status" value="1"/>
</dbReference>
<evidence type="ECO:0000256" key="6">
    <source>
        <dbReference type="ARBA" id="ARBA00022530"/>
    </source>
</evidence>
<dbReference type="InterPro" id="IPR016352">
    <property type="entry name" value="SLRP_I_decor/aspor/byglycan"/>
</dbReference>
<dbReference type="SUPFAM" id="SSF52058">
    <property type="entry name" value="L domain-like"/>
    <property type="match status" value="1"/>
</dbReference>
<sequence>MFLLKMSPHCSLLLLLCVSLLPHLLPALPFEQRGFWDFAMDNFDSSDITTMMRDEEEGSAIGELPIPGPSICPFGCHCRLRVVQCSDLGLTEVPKNIPSDTKFLDLQNNRIRELKEDDFKGLTHLYGLSLRNNQISKVHPRTFVPLKHMQKLYFSKNLLTTIPRNLPTSLVELRIHENRIRTVSAGWEPTQYTTVVLSLEPSRDSNSIILQSIINMKSTNLNTVCLDLPESLNELHLDHNQIQAVELEDLKRYKNLYRLGLGFNHIRNIENGSLSYLQLLRELHLDNNRLTRVPRGLPEMKYLQVVYLHSNHIDRVGMDDFCPRGFGMKRTFYNGISLFGNPVNYWEVQPAAFRCVSDRLAVQFGNYKK</sequence>
<comment type="similarity">
    <text evidence="3 13 15">Belongs to the small leucine-rich proteoglycan (SLRP) family. SLRP class I subfamily.</text>
</comment>
<evidence type="ECO:0000256" key="4">
    <source>
        <dbReference type="ARBA" id="ARBA00017012"/>
    </source>
</evidence>
<evidence type="ECO:0000256" key="11">
    <source>
        <dbReference type="ARBA" id="ARBA00023157"/>
    </source>
</evidence>
<evidence type="ECO:0000256" key="1">
    <source>
        <dbReference type="ARBA" id="ARBA00002214"/>
    </source>
</evidence>
<dbReference type="InterPro" id="IPR000372">
    <property type="entry name" value="LRRNT"/>
</dbReference>
<dbReference type="Pfam" id="PF01462">
    <property type="entry name" value="LRRNT"/>
    <property type="match status" value="1"/>
</dbReference>
<evidence type="ECO:0000256" key="15">
    <source>
        <dbReference type="RuleBase" id="RU364096"/>
    </source>
</evidence>
<feature type="disulfide bond" evidence="14">
    <location>
        <begin position="72"/>
        <end position="78"/>
    </location>
</feature>
<evidence type="ECO:0000313" key="17">
    <source>
        <dbReference type="Ensembl" id="ENSNMLP00000018936.1"/>
    </source>
</evidence>
<evidence type="ECO:0000256" key="10">
    <source>
        <dbReference type="ARBA" id="ARBA00022974"/>
    </source>
</evidence>
<feature type="disulfide bond" evidence="14">
    <location>
        <begin position="76"/>
        <end position="85"/>
    </location>
</feature>
<comment type="subcellular location">
    <subcellularLocation>
        <location evidence="2 13 15">Secreted</location>
        <location evidence="2 13 15">Extracellular space</location>
        <location evidence="2 13 15">Extracellular matrix</location>
    </subcellularLocation>
</comment>
<evidence type="ECO:0000313" key="18">
    <source>
        <dbReference type="Proteomes" id="UP000694523"/>
    </source>
</evidence>
<name>A0A8C6TAI6_9GOBI</name>
<accession>A0A8C6TAI6</accession>
<keyword evidence="9" id="KW-0677">Repeat</keyword>
<dbReference type="GO" id="GO:0005615">
    <property type="term" value="C:extracellular space"/>
    <property type="evidence" value="ECO:0007669"/>
    <property type="project" value="TreeGrafter"/>
</dbReference>
<dbReference type="PANTHER" id="PTHR45712:SF11">
    <property type="entry name" value="BIGLYCAN"/>
    <property type="match status" value="1"/>
</dbReference>
<evidence type="ECO:0000256" key="7">
    <source>
        <dbReference type="ARBA" id="ARBA00022614"/>
    </source>
</evidence>
<feature type="signal peptide" evidence="13 15">
    <location>
        <begin position="1"/>
        <end position="27"/>
    </location>
</feature>
<dbReference type="Proteomes" id="UP000694523">
    <property type="component" value="Unplaced"/>
</dbReference>
<feature type="domain" description="LRRNT" evidence="16">
    <location>
        <begin position="71"/>
        <end position="103"/>
    </location>
</feature>
<reference evidence="17" key="1">
    <citation type="submission" date="2025-08" db="UniProtKB">
        <authorList>
            <consortium name="Ensembl"/>
        </authorList>
    </citation>
    <scope>IDENTIFICATION</scope>
</reference>
<dbReference type="SMART" id="SM00369">
    <property type="entry name" value="LRR_TYP"/>
    <property type="match status" value="6"/>
</dbReference>
<evidence type="ECO:0000256" key="13">
    <source>
        <dbReference type="PIRNR" id="PIRNR002490"/>
    </source>
</evidence>
<evidence type="ECO:0000256" key="8">
    <source>
        <dbReference type="ARBA" id="ARBA00022729"/>
    </source>
</evidence>
<feature type="chain" id="PRO_5034370682" description="Biglycan" evidence="13 15">
    <location>
        <begin position="28"/>
        <end position="369"/>
    </location>
</feature>
<proteinExistence type="inferred from homology"/>
<evidence type="ECO:0000256" key="2">
    <source>
        <dbReference type="ARBA" id="ARBA00004498"/>
    </source>
</evidence>
<dbReference type="Gene3D" id="3.80.10.10">
    <property type="entry name" value="Ribonuclease Inhibitor"/>
    <property type="match status" value="1"/>
</dbReference>
<keyword evidence="5" id="KW-0964">Secreted</keyword>
<evidence type="ECO:0000256" key="14">
    <source>
        <dbReference type="PIRSR" id="PIRSR002490-1"/>
    </source>
</evidence>
<organism evidence="17 18">
    <name type="scientific">Neogobius melanostomus</name>
    <name type="common">round goby</name>
    <dbReference type="NCBI Taxonomy" id="47308"/>
    <lineage>
        <taxon>Eukaryota</taxon>
        <taxon>Metazoa</taxon>
        <taxon>Chordata</taxon>
        <taxon>Craniata</taxon>
        <taxon>Vertebrata</taxon>
        <taxon>Euteleostomi</taxon>
        <taxon>Actinopterygii</taxon>
        <taxon>Neopterygii</taxon>
        <taxon>Teleostei</taxon>
        <taxon>Neoteleostei</taxon>
        <taxon>Acanthomorphata</taxon>
        <taxon>Gobiaria</taxon>
        <taxon>Gobiiformes</taxon>
        <taxon>Gobioidei</taxon>
        <taxon>Gobiidae</taxon>
        <taxon>Benthophilinae</taxon>
        <taxon>Neogobiini</taxon>
        <taxon>Neogobius</taxon>
    </lineage>
</organism>
<dbReference type="AlphaFoldDB" id="A0A8C6TAI6"/>
<comment type="function">
    <text evidence="1 15">May be involved in collagen fiber assembly.</text>
</comment>
<keyword evidence="6 13" id="KW-0272">Extracellular matrix</keyword>
<keyword evidence="7" id="KW-0433">Leucine-rich repeat</keyword>
<dbReference type="InterPro" id="IPR032675">
    <property type="entry name" value="LRR_dom_sf"/>
</dbReference>
<evidence type="ECO:0000259" key="16">
    <source>
        <dbReference type="SMART" id="SM00013"/>
    </source>
</evidence>
<keyword evidence="8 13" id="KW-0732">Signal</keyword>
<protein>
    <recommendedName>
        <fullName evidence="4 15">Biglycan</fullName>
    </recommendedName>
</protein>
<dbReference type="InterPro" id="IPR050333">
    <property type="entry name" value="SLRP"/>
</dbReference>
<dbReference type="SMART" id="SM00013">
    <property type="entry name" value="LRRNT"/>
    <property type="match status" value="1"/>
</dbReference>
<reference evidence="17" key="2">
    <citation type="submission" date="2025-09" db="UniProtKB">
        <authorList>
            <consortium name="Ensembl"/>
        </authorList>
    </citation>
    <scope>IDENTIFICATION</scope>
</reference>
<dbReference type="InterPro" id="IPR003591">
    <property type="entry name" value="Leu-rich_rpt_typical-subtyp"/>
</dbReference>
<keyword evidence="10" id="KW-0654">Proteoglycan</keyword>
<dbReference type="PIRSF" id="PIRSF002490">
    <property type="entry name" value="SLRP_I"/>
    <property type="match status" value="1"/>
</dbReference>
<evidence type="ECO:0000256" key="5">
    <source>
        <dbReference type="ARBA" id="ARBA00022525"/>
    </source>
</evidence>
<keyword evidence="12" id="KW-0325">Glycoprotein</keyword>
<evidence type="ECO:0000256" key="12">
    <source>
        <dbReference type="ARBA" id="ARBA00023180"/>
    </source>
</evidence>
<keyword evidence="11 14" id="KW-1015">Disulfide bond</keyword>
<feature type="disulfide bond" evidence="14">
    <location>
        <begin position="322"/>
        <end position="355"/>
    </location>
</feature>
<keyword evidence="18" id="KW-1185">Reference proteome</keyword>